<protein>
    <submittedName>
        <fullName evidence="2">Uncharacterized protein</fullName>
    </submittedName>
</protein>
<name>A0A0R3MKB5_9BRAD</name>
<dbReference type="EMBL" id="LLYB01000113">
    <property type="protein sequence ID" value="KRR17811.1"/>
    <property type="molecule type" value="Genomic_DNA"/>
</dbReference>
<dbReference type="Proteomes" id="UP000051660">
    <property type="component" value="Unassembled WGS sequence"/>
</dbReference>
<evidence type="ECO:0000313" key="2">
    <source>
        <dbReference type="EMBL" id="KRR17811.1"/>
    </source>
</evidence>
<accession>A0A0R3MKB5</accession>
<dbReference type="AlphaFoldDB" id="A0A0R3MKB5"/>
<reference evidence="2 3" key="1">
    <citation type="submission" date="2014-03" db="EMBL/GenBank/DDBJ databases">
        <title>Bradyrhizobium valentinum sp. nov., isolated from effective nodules of Lupinus mariae-josephae, a lupine endemic of basic-lime soils in Eastern Spain.</title>
        <authorList>
            <person name="Duran D."/>
            <person name="Rey L."/>
            <person name="Navarro A."/>
            <person name="Busquets A."/>
            <person name="Imperial J."/>
            <person name="Ruiz-Argueso T."/>
        </authorList>
    </citation>
    <scope>NUCLEOTIDE SEQUENCE [LARGE SCALE GENOMIC DNA]</scope>
    <source>
        <strain evidence="2 3">CCBAU 23086</strain>
    </source>
</reference>
<proteinExistence type="predicted"/>
<sequence>MWATFKGEREPRYFPPLDAAPDQFTPGKLRPKRNDCGRIKGSPLWDIKPDLQLFYNTSRNWARMYAPDVISGRGQKTQAIDFAMLYLMPSRIR</sequence>
<evidence type="ECO:0000313" key="3">
    <source>
        <dbReference type="Proteomes" id="UP000051660"/>
    </source>
</evidence>
<evidence type="ECO:0000256" key="1">
    <source>
        <dbReference type="SAM" id="MobiDB-lite"/>
    </source>
</evidence>
<dbReference type="RefSeq" id="WP_057861834.1">
    <property type="nucleotide sequence ID" value="NZ_LLYB01000113.1"/>
</dbReference>
<gene>
    <name evidence="2" type="ORF">CQ14_37605</name>
</gene>
<comment type="caution">
    <text evidence="2">The sequence shown here is derived from an EMBL/GenBank/DDBJ whole genome shotgun (WGS) entry which is preliminary data.</text>
</comment>
<organism evidence="2 3">
    <name type="scientific">Bradyrhizobium lablabi</name>
    <dbReference type="NCBI Taxonomy" id="722472"/>
    <lineage>
        <taxon>Bacteria</taxon>
        <taxon>Pseudomonadati</taxon>
        <taxon>Pseudomonadota</taxon>
        <taxon>Alphaproteobacteria</taxon>
        <taxon>Hyphomicrobiales</taxon>
        <taxon>Nitrobacteraceae</taxon>
        <taxon>Bradyrhizobium</taxon>
    </lineage>
</organism>
<feature type="region of interest" description="Disordered" evidence="1">
    <location>
        <begin position="16"/>
        <end position="35"/>
    </location>
</feature>